<reference evidence="2" key="1">
    <citation type="submission" date="2014-03" db="EMBL/GenBank/DDBJ databases">
        <title>The Genome Sequence of Puccinia striiformis f. sp. tritici PST-78.</title>
        <authorList>
            <consortium name="The Broad Institute Genome Sequencing Platform"/>
            <person name="Cuomo C."/>
            <person name="Hulbert S."/>
            <person name="Chen X."/>
            <person name="Walker B."/>
            <person name="Young S.K."/>
            <person name="Zeng Q."/>
            <person name="Gargeya S."/>
            <person name="Fitzgerald M."/>
            <person name="Haas B."/>
            <person name="Abouelleil A."/>
            <person name="Alvarado L."/>
            <person name="Arachchi H.M."/>
            <person name="Berlin A.M."/>
            <person name="Chapman S.B."/>
            <person name="Goldberg J."/>
            <person name="Griggs A."/>
            <person name="Gujja S."/>
            <person name="Hansen M."/>
            <person name="Howarth C."/>
            <person name="Imamovic A."/>
            <person name="Larimer J."/>
            <person name="McCowan C."/>
            <person name="Montmayeur A."/>
            <person name="Murphy C."/>
            <person name="Neiman D."/>
            <person name="Pearson M."/>
            <person name="Priest M."/>
            <person name="Roberts A."/>
            <person name="Saif S."/>
            <person name="Shea T."/>
            <person name="Sisk P."/>
            <person name="Sykes S."/>
            <person name="Wortman J."/>
            <person name="Nusbaum C."/>
            <person name="Birren B."/>
        </authorList>
    </citation>
    <scope>NUCLEOTIDE SEQUENCE [LARGE SCALE GENOMIC DNA]</scope>
    <source>
        <strain evidence="2">race PST-78</strain>
    </source>
</reference>
<keyword evidence="2" id="KW-1185">Reference proteome</keyword>
<accession>A0A0L0VCL7</accession>
<sequence>MLTDTRQVPSNCLEAQEMNQFKSAFCAMLSAEEVSQAPQHQAGCEYQMEFDVVWDGRKTNRMDPLKRFSQRPSRGPPTVLQDHPPSLHTGGHSDITQVVVFINQVTSHLSSALSDKVNGYPPLCVTPVVGLQLTNKYYTLTDCSLMYQVAMGIASPVFQRRYSKLVKWEPEWIKKAL</sequence>
<organism evidence="1 2">
    <name type="scientific">Puccinia striiformis f. sp. tritici PST-78</name>
    <dbReference type="NCBI Taxonomy" id="1165861"/>
    <lineage>
        <taxon>Eukaryota</taxon>
        <taxon>Fungi</taxon>
        <taxon>Dikarya</taxon>
        <taxon>Basidiomycota</taxon>
        <taxon>Pucciniomycotina</taxon>
        <taxon>Pucciniomycetes</taxon>
        <taxon>Pucciniales</taxon>
        <taxon>Pucciniaceae</taxon>
        <taxon>Puccinia</taxon>
    </lineage>
</organism>
<dbReference type="Proteomes" id="UP000054564">
    <property type="component" value="Unassembled WGS sequence"/>
</dbReference>
<dbReference type="AlphaFoldDB" id="A0A0L0VCL7"/>
<comment type="caution">
    <text evidence="1">The sequence shown here is derived from an EMBL/GenBank/DDBJ whole genome shotgun (WGS) entry which is preliminary data.</text>
</comment>
<dbReference type="STRING" id="1165861.A0A0L0VCL7"/>
<dbReference type="EMBL" id="AJIL01000078">
    <property type="protein sequence ID" value="KNE96734.1"/>
    <property type="molecule type" value="Genomic_DNA"/>
</dbReference>
<gene>
    <name evidence="1" type="ORF">PSTG_10005</name>
</gene>
<proteinExistence type="predicted"/>
<evidence type="ECO:0000313" key="1">
    <source>
        <dbReference type="EMBL" id="KNE96734.1"/>
    </source>
</evidence>
<name>A0A0L0VCL7_9BASI</name>
<protein>
    <submittedName>
        <fullName evidence="1">Uncharacterized protein</fullName>
    </submittedName>
</protein>
<evidence type="ECO:0000313" key="2">
    <source>
        <dbReference type="Proteomes" id="UP000054564"/>
    </source>
</evidence>